<sequence length="218" mass="24327">MDKLNVKWRTKKEPLGTKVTWDRARSRLSTLSTSTGNLLALKLRESHHREVEGGGRVSPSNSVARESWESRVVEVSSSASELEHTELVDTGESPECFVTEVAESSVPTLPVLSLAQKRDISEISYELALLMMYSEDLTLKRHCEVKEAEAATLEARARDLRARAQERRSVVTQLDLEAAGISRQTHTLEEKIRVEQAKHLGSLSAELEAARLGLIRLL</sequence>
<evidence type="ECO:0000313" key="2">
    <source>
        <dbReference type="Proteomes" id="UP001454036"/>
    </source>
</evidence>
<dbReference type="Proteomes" id="UP001454036">
    <property type="component" value="Unassembled WGS sequence"/>
</dbReference>
<name>A0AAV3RTH3_LITER</name>
<proteinExistence type="predicted"/>
<dbReference type="EMBL" id="BAABME010011415">
    <property type="protein sequence ID" value="GAA0183724.1"/>
    <property type="molecule type" value="Genomic_DNA"/>
</dbReference>
<evidence type="ECO:0000313" key="1">
    <source>
        <dbReference type="EMBL" id="GAA0183724.1"/>
    </source>
</evidence>
<gene>
    <name evidence="1" type="ORF">LIER_31087</name>
</gene>
<accession>A0AAV3RTH3</accession>
<protein>
    <submittedName>
        <fullName evidence="1">Uncharacterized protein</fullName>
    </submittedName>
</protein>
<keyword evidence="2" id="KW-1185">Reference proteome</keyword>
<reference evidence="1 2" key="1">
    <citation type="submission" date="2024-01" db="EMBL/GenBank/DDBJ databases">
        <title>The complete chloroplast genome sequence of Lithospermum erythrorhizon: insights into the phylogenetic relationship among Boraginaceae species and the maternal lineages of purple gromwells.</title>
        <authorList>
            <person name="Okada T."/>
            <person name="Watanabe K."/>
        </authorList>
    </citation>
    <scope>NUCLEOTIDE SEQUENCE [LARGE SCALE GENOMIC DNA]</scope>
</reference>
<comment type="caution">
    <text evidence="1">The sequence shown here is derived from an EMBL/GenBank/DDBJ whole genome shotgun (WGS) entry which is preliminary data.</text>
</comment>
<dbReference type="AlphaFoldDB" id="A0AAV3RTH3"/>
<organism evidence="1 2">
    <name type="scientific">Lithospermum erythrorhizon</name>
    <name type="common">Purple gromwell</name>
    <name type="synonym">Lithospermum officinale var. erythrorhizon</name>
    <dbReference type="NCBI Taxonomy" id="34254"/>
    <lineage>
        <taxon>Eukaryota</taxon>
        <taxon>Viridiplantae</taxon>
        <taxon>Streptophyta</taxon>
        <taxon>Embryophyta</taxon>
        <taxon>Tracheophyta</taxon>
        <taxon>Spermatophyta</taxon>
        <taxon>Magnoliopsida</taxon>
        <taxon>eudicotyledons</taxon>
        <taxon>Gunneridae</taxon>
        <taxon>Pentapetalae</taxon>
        <taxon>asterids</taxon>
        <taxon>lamiids</taxon>
        <taxon>Boraginales</taxon>
        <taxon>Boraginaceae</taxon>
        <taxon>Boraginoideae</taxon>
        <taxon>Lithospermeae</taxon>
        <taxon>Lithospermum</taxon>
    </lineage>
</organism>